<reference evidence="1" key="1">
    <citation type="submission" date="2018-11" db="EMBL/GenBank/DDBJ databases">
        <title>A distinct lineage of giant viruses engineers rhodopsin photosystems in predatory marine eukaryotes.</title>
        <authorList>
            <person name="Needham D.M."/>
            <person name="Yoshizawa S."/>
            <person name="Hosaka T."/>
            <person name="Poirier C."/>
            <person name="Choi C.-J."/>
            <person name="Hehenberger E."/>
            <person name="Irwin N.A.T."/>
            <person name="Wilken S."/>
            <person name="Yung C.-M."/>
            <person name="Bachy C."/>
            <person name="Kurihara R."/>
            <person name="Nakajima Y."/>
            <person name="Kojima K."/>
            <person name="Kimura-Someya T."/>
            <person name="Leonard G."/>
            <person name="Malmstrom R.R."/>
            <person name="Mende D."/>
            <person name="Olson D.K."/>
            <person name="Sudo Y."/>
            <person name="Sudek S."/>
            <person name="Richards T.A."/>
            <person name="DeLong E.F."/>
            <person name="Keeling P.J."/>
            <person name="Santoro A.E."/>
            <person name="Shirouzu M."/>
            <person name="Iwasaki W."/>
            <person name="Worden A.Z."/>
        </authorList>
    </citation>
    <scope>NUCLEOTIDE SEQUENCE</scope>
</reference>
<accession>A0A5B8HW37</accession>
<dbReference type="EMBL" id="MK250085">
    <property type="protein sequence ID" value="QDY51893.1"/>
    <property type="molecule type" value="Genomic_DNA"/>
</dbReference>
<evidence type="ECO:0000313" key="1">
    <source>
        <dbReference type="EMBL" id="QDY51893.1"/>
    </source>
</evidence>
<protein>
    <submittedName>
        <fullName evidence="1">Uncharacterized protein</fullName>
    </submittedName>
</protein>
<proteinExistence type="predicted"/>
<organism evidence="1">
    <name type="scientific">Mimiviridae sp. ChoanoV1</name>
    <dbReference type="NCBI Taxonomy" id="2596887"/>
    <lineage>
        <taxon>Viruses</taxon>
        <taxon>Varidnaviria</taxon>
        <taxon>Bamfordvirae</taxon>
        <taxon>Nucleocytoviricota</taxon>
        <taxon>Megaviricetes</taxon>
        <taxon>Imitervirales</taxon>
        <taxon>Schizomimiviridae</taxon>
    </lineage>
</organism>
<name>A0A5B8HW37_9VIRU</name>
<sequence>MSFILELRDGKIILPEEYFKRYLDVDWFLSSLYNFPNQSKEDEPDHKIFTLWESKNVVLTLIDSLKFQKLTLHNDVSLEYLNNLANMWCAPEWLIKEIEEYKKENEKKKMYTIVGEEELDNYIFKCQICYAGFKLNDNKKDSCKIHRGEFYQISKKFTCCGNDNSIDNFCQVGYHIPDDYINIRNTIMKI</sequence>
<gene>
    <name evidence="1" type="ORF">1_278</name>
</gene>